<feature type="transmembrane region" description="Helical" evidence="2">
    <location>
        <begin position="85"/>
        <end position="109"/>
    </location>
</feature>
<feature type="compositionally biased region" description="Basic and acidic residues" evidence="1">
    <location>
        <begin position="125"/>
        <end position="150"/>
    </location>
</feature>
<dbReference type="EMBL" id="JAICCE010000005">
    <property type="protein sequence ID" value="KAG9277602.1"/>
    <property type="molecule type" value="Genomic_DNA"/>
</dbReference>
<dbReference type="OMA" id="CENFGSQ"/>
<proteinExistence type="predicted"/>
<gene>
    <name evidence="4" type="primary">PTTG1IP</name>
    <name evidence="4" type="ORF">AMEX_G7622</name>
</gene>
<dbReference type="OrthoDB" id="5829916at2759"/>
<keyword evidence="3" id="KW-0732">Signal</keyword>
<organism evidence="5 6">
    <name type="scientific">Astyanax mexicanus</name>
    <name type="common">Blind cave fish</name>
    <name type="synonym">Astyanax fasciatus mexicanus</name>
    <dbReference type="NCBI Taxonomy" id="7994"/>
    <lineage>
        <taxon>Eukaryota</taxon>
        <taxon>Metazoa</taxon>
        <taxon>Chordata</taxon>
        <taxon>Craniata</taxon>
        <taxon>Vertebrata</taxon>
        <taxon>Euteleostomi</taxon>
        <taxon>Actinopterygii</taxon>
        <taxon>Neopterygii</taxon>
        <taxon>Teleostei</taxon>
        <taxon>Ostariophysi</taxon>
        <taxon>Characiformes</taxon>
        <taxon>Characoidei</taxon>
        <taxon>Acestrorhamphidae</taxon>
        <taxon>Acestrorhamphinae</taxon>
        <taxon>Astyanax</taxon>
    </lineage>
</organism>
<keyword evidence="2" id="KW-0472">Membrane</keyword>
<feature type="chain" id="PRO_5044669571" evidence="3">
    <location>
        <begin position="20"/>
        <end position="167"/>
    </location>
</feature>
<accession>A0A8B9L5V6</accession>
<evidence type="ECO:0000256" key="1">
    <source>
        <dbReference type="SAM" id="MobiDB-lite"/>
    </source>
</evidence>
<dbReference type="InterPro" id="IPR052304">
    <property type="entry name" value="PTTG1IP"/>
</dbReference>
<evidence type="ECO:0000313" key="4">
    <source>
        <dbReference type="EMBL" id="KAG9277602.1"/>
    </source>
</evidence>
<dbReference type="Ensembl" id="ENSAMXT00005049198.1">
    <property type="protein sequence ID" value="ENSAMXP00005045267.1"/>
    <property type="gene ID" value="ENSAMXG00005020963.1"/>
</dbReference>
<keyword evidence="2" id="KW-1133">Transmembrane helix</keyword>
<dbReference type="GO" id="GO:0006606">
    <property type="term" value="P:protein import into nucleus"/>
    <property type="evidence" value="ECO:0007669"/>
    <property type="project" value="TreeGrafter"/>
</dbReference>
<dbReference type="Proteomes" id="UP000752171">
    <property type="component" value="Unassembled WGS sequence"/>
</dbReference>
<evidence type="ECO:0000256" key="2">
    <source>
        <dbReference type="SAM" id="Phobius"/>
    </source>
</evidence>
<sequence length="167" mass="18650">MRVWVPVILLLFGVSASSAQTAAPGQTCENKNSTNCEDCLQNTSCLWCIKTQSCITYPVRSILPPQSLCPLNDARWGLCSMNFQILIITVSVVAGALIIAFFFCLFCCCKCENCGSSSSESRMQRQADKRSTKQEKRKAEMRVRHDEIRQKYGLSKASPYARFENAA</sequence>
<dbReference type="Proteomes" id="UP000694621">
    <property type="component" value="Unplaced"/>
</dbReference>
<protein>
    <submittedName>
        <fullName evidence="5">PTTG1 interacting protein</fullName>
    </submittedName>
    <submittedName>
        <fullName evidence="4">Pituitary tumor-transforming gene 1 protein-interacting protein-like</fullName>
    </submittedName>
</protein>
<feature type="region of interest" description="Disordered" evidence="1">
    <location>
        <begin position="125"/>
        <end position="151"/>
    </location>
</feature>
<reference evidence="4 7" key="1">
    <citation type="submission" date="2021-07" db="EMBL/GenBank/DDBJ databases">
        <authorList>
            <person name="Imarazene B."/>
            <person name="Zahm M."/>
            <person name="Klopp C."/>
            <person name="Cabau C."/>
            <person name="Beille S."/>
            <person name="Jouanno E."/>
            <person name="Castinel A."/>
            <person name="Lluch J."/>
            <person name="Gil L."/>
            <person name="Kuchtly C."/>
            <person name="Lopez Roques C."/>
            <person name="Donnadieu C."/>
            <person name="Parrinello H."/>
            <person name="Journot L."/>
            <person name="Du K."/>
            <person name="Schartl M."/>
            <person name="Retaux S."/>
            <person name="Guiguen Y."/>
        </authorList>
    </citation>
    <scope>NUCLEOTIDE SEQUENCE [LARGE SCALE GENOMIC DNA]</scope>
    <source>
        <strain evidence="4">Pach_M1</strain>
        <tissue evidence="4">Testis</tissue>
    </source>
</reference>
<name>A0A8B9L5V6_ASTMX</name>
<dbReference type="GO" id="GO:0005634">
    <property type="term" value="C:nucleus"/>
    <property type="evidence" value="ECO:0007669"/>
    <property type="project" value="TreeGrafter"/>
</dbReference>
<dbReference type="GO" id="GO:0005737">
    <property type="term" value="C:cytoplasm"/>
    <property type="evidence" value="ECO:0007669"/>
    <property type="project" value="TreeGrafter"/>
</dbReference>
<dbReference type="PANTHER" id="PTHR15191">
    <property type="entry name" value="PROTEIN CBG20567"/>
    <property type="match status" value="1"/>
</dbReference>
<evidence type="ECO:0000313" key="5">
    <source>
        <dbReference type="Ensembl" id="ENSAMXP00005045267.1"/>
    </source>
</evidence>
<evidence type="ECO:0000256" key="3">
    <source>
        <dbReference type="SAM" id="SignalP"/>
    </source>
</evidence>
<dbReference type="PANTHER" id="PTHR15191:SF13">
    <property type="entry name" value="PTTG1-INTERACTING PROTEIN A"/>
    <property type="match status" value="1"/>
</dbReference>
<dbReference type="AlphaFoldDB" id="A0A8B9L5V6"/>
<evidence type="ECO:0000313" key="6">
    <source>
        <dbReference type="Proteomes" id="UP000694621"/>
    </source>
</evidence>
<reference evidence="5" key="2">
    <citation type="submission" date="2025-05" db="UniProtKB">
        <authorList>
            <consortium name="Ensembl"/>
        </authorList>
    </citation>
    <scope>IDENTIFICATION</scope>
</reference>
<evidence type="ECO:0000313" key="7">
    <source>
        <dbReference type="Proteomes" id="UP000752171"/>
    </source>
</evidence>
<feature type="signal peptide" evidence="3">
    <location>
        <begin position="1"/>
        <end position="19"/>
    </location>
</feature>
<keyword evidence="2" id="KW-0812">Transmembrane</keyword>